<feature type="region of interest" description="Disordered" evidence="1">
    <location>
        <begin position="28"/>
        <end position="53"/>
    </location>
</feature>
<dbReference type="AlphaFoldDB" id="A0A1V4SQR0"/>
<protein>
    <submittedName>
        <fullName evidence="2">Uncharacterized protein</fullName>
    </submittedName>
</protein>
<sequence length="53" mass="5421">MAKEDVLGEAVEMLIRKVLEQSVQKSAGAVSVSGNSLKGEKVDGLSSATGTSK</sequence>
<dbReference type="EMBL" id="MZGX01000001">
    <property type="protein sequence ID" value="OPX46190.1"/>
    <property type="molecule type" value="Genomic_DNA"/>
</dbReference>
<dbReference type="Proteomes" id="UP000191554">
    <property type="component" value="Unassembled WGS sequence"/>
</dbReference>
<gene>
    <name evidence="2" type="ORF">CLHUN_00060</name>
</gene>
<comment type="caution">
    <text evidence="2">The sequence shown here is derived from an EMBL/GenBank/DDBJ whole genome shotgun (WGS) entry which is preliminary data.</text>
</comment>
<proteinExistence type="predicted"/>
<evidence type="ECO:0000313" key="3">
    <source>
        <dbReference type="Proteomes" id="UP000191554"/>
    </source>
</evidence>
<name>A0A1V4SQR0_RUMHU</name>
<reference evidence="2 3" key="1">
    <citation type="submission" date="2017-03" db="EMBL/GenBank/DDBJ databases">
        <title>Genome sequence of Clostridium hungatei DSM 14427.</title>
        <authorList>
            <person name="Poehlein A."/>
            <person name="Daniel R."/>
        </authorList>
    </citation>
    <scope>NUCLEOTIDE SEQUENCE [LARGE SCALE GENOMIC DNA]</scope>
    <source>
        <strain evidence="2 3">DSM 14427</strain>
    </source>
</reference>
<dbReference type="STRING" id="48256.CLHUN_00060"/>
<evidence type="ECO:0000313" key="2">
    <source>
        <dbReference type="EMBL" id="OPX46190.1"/>
    </source>
</evidence>
<accession>A0A1V4SQR0</accession>
<organism evidence="2 3">
    <name type="scientific">Ruminiclostridium hungatei</name>
    <name type="common">Clostridium hungatei</name>
    <dbReference type="NCBI Taxonomy" id="48256"/>
    <lineage>
        <taxon>Bacteria</taxon>
        <taxon>Bacillati</taxon>
        <taxon>Bacillota</taxon>
        <taxon>Clostridia</taxon>
        <taxon>Eubacteriales</taxon>
        <taxon>Oscillospiraceae</taxon>
        <taxon>Ruminiclostridium</taxon>
    </lineage>
</organism>
<evidence type="ECO:0000256" key="1">
    <source>
        <dbReference type="SAM" id="MobiDB-lite"/>
    </source>
</evidence>
<dbReference type="RefSeq" id="WP_165755601.1">
    <property type="nucleotide sequence ID" value="NZ_MZGX01000001.1"/>
</dbReference>
<keyword evidence="3" id="KW-1185">Reference proteome</keyword>